<dbReference type="InterPro" id="IPR025612">
    <property type="entry name" value="YqjK"/>
</dbReference>
<keyword evidence="2" id="KW-1185">Reference proteome</keyword>
<gene>
    <name evidence="1" type="ORF">SAMN05216522_101366</name>
</gene>
<organism evidence="1 2">
    <name type="scientific">Rosenbergiella nectarea</name>
    <dbReference type="NCBI Taxonomy" id="988801"/>
    <lineage>
        <taxon>Bacteria</taxon>
        <taxon>Pseudomonadati</taxon>
        <taxon>Pseudomonadota</taxon>
        <taxon>Gammaproteobacteria</taxon>
        <taxon>Enterobacterales</taxon>
        <taxon>Erwiniaceae</taxon>
        <taxon>Rosenbergiella</taxon>
    </lineage>
</organism>
<dbReference type="Pfam" id="PF13997">
    <property type="entry name" value="YqjK"/>
    <property type="match status" value="1"/>
</dbReference>
<accession>A0A1H9DS04</accession>
<dbReference type="STRING" id="988801.SAMN05216522_101366"/>
<dbReference type="EMBL" id="FOGC01000001">
    <property type="protein sequence ID" value="SEQ15503.1"/>
    <property type="molecule type" value="Genomic_DNA"/>
</dbReference>
<name>A0A1H9DS04_9GAMM</name>
<protein>
    <submittedName>
        <fullName evidence="1">YqjK-like protein</fullName>
    </submittedName>
</protein>
<proteinExistence type="predicted"/>
<evidence type="ECO:0000313" key="2">
    <source>
        <dbReference type="Proteomes" id="UP000242515"/>
    </source>
</evidence>
<sequence length="93" mass="11049">MSRREREARKQELLTTIQTQRMDLVSCQQQWLVATSRYDQLWSAAYTARRYFAIGGSVLALWVARKPKTLSRLVKRGFGLWSSWRMIKKMIPR</sequence>
<dbReference type="RefSeq" id="WP_092671849.1">
    <property type="nucleotide sequence ID" value="NZ_FOGC01000001.1"/>
</dbReference>
<evidence type="ECO:0000313" key="1">
    <source>
        <dbReference type="EMBL" id="SEQ15503.1"/>
    </source>
</evidence>
<reference evidence="2" key="1">
    <citation type="submission" date="2016-10" db="EMBL/GenBank/DDBJ databases">
        <authorList>
            <person name="Varghese N."/>
            <person name="Submissions S."/>
        </authorList>
    </citation>
    <scope>NUCLEOTIDE SEQUENCE [LARGE SCALE GENOMIC DNA]</scope>
    <source>
        <strain evidence="2">8N4</strain>
    </source>
</reference>
<dbReference type="AlphaFoldDB" id="A0A1H9DS04"/>
<dbReference type="Proteomes" id="UP000242515">
    <property type="component" value="Unassembled WGS sequence"/>
</dbReference>
<dbReference type="OrthoDB" id="6504948at2"/>